<evidence type="ECO:0000256" key="7">
    <source>
        <dbReference type="ARBA" id="ARBA00022692"/>
    </source>
</evidence>
<comment type="subcellular location">
    <subcellularLocation>
        <location evidence="12">Endomembrane system</location>
        <topology evidence="12">Single-pass membrane protein</topology>
    </subcellularLocation>
    <subcellularLocation>
        <location evidence="2">Membrane</location>
        <topology evidence="2">Single-pass type II membrane protein</topology>
    </subcellularLocation>
</comment>
<evidence type="ECO:0000256" key="3">
    <source>
        <dbReference type="ARBA" id="ARBA00004841"/>
    </source>
</evidence>
<organism evidence="16 17">
    <name type="scientific">Strigamia maritima</name>
    <name type="common">European centipede</name>
    <name type="synonym">Geophilus maritimus</name>
    <dbReference type="NCBI Taxonomy" id="126957"/>
    <lineage>
        <taxon>Eukaryota</taxon>
        <taxon>Metazoa</taxon>
        <taxon>Ecdysozoa</taxon>
        <taxon>Arthropoda</taxon>
        <taxon>Myriapoda</taxon>
        <taxon>Chilopoda</taxon>
        <taxon>Pleurostigmophora</taxon>
        <taxon>Geophilomorpha</taxon>
        <taxon>Linotaeniidae</taxon>
        <taxon>Strigamia</taxon>
    </lineage>
</organism>
<evidence type="ECO:0000313" key="17">
    <source>
        <dbReference type="Proteomes" id="UP000014500"/>
    </source>
</evidence>
<dbReference type="Pfam" id="PF06662">
    <property type="entry name" value="C5-epim_C"/>
    <property type="match status" value="1"/>
</dbReference>
<keyword evidence="10 13" id="KW-0472">Membrane</keyword>
<dbReference type="GO" id="GO:0047464">
    <property type="term" value="F:heparosan-N-sulfate-glucuronate 5-epimerase activity"/>
    <property type="evidence" value="ECO:0007669"/>
    <property type="project" value="UniProtKB-EC"/>
</dbReference>
<dbReference type="AlphaFoldDB" id="T1JNE4"/>
<evidence type="ECO:0000256" key="9">
    <source>
        <dbReference type="ARBA" id="ARBA00022989"/>
    </source>
</evidence>
<keyword evidence="8" id="KW-0735">Signal-anchor</keyword>
<reference evidence="16" key="2">
    <citation type="submission" date="2015-02" db="UniProtKB">
        <authorList>
            <consortium name="EnsemblMetazoa"/>
        </authorList>
    </citation>
    <scope>IDENTIFICATION</scope>
</reference>
<dbReference type="InterPro" id="IPR059154">
    <property type="entry name" value="Glce_b_sandwich"/>
</dbReference>
<dbReference type="Proteomes" id="UP000014500">
    <property type="component" value="Unassembled WGS sequence"/>
</dbReference>
<keyword evidence="9 13" id="KW-1133">Transmembrane helix</keyword>
<dbReference type="STRING" id="126957.T1JNE4"/>
<keyword evidence="11" id="KW-0413">Isomerase</keyword>
<comment type="catalytic activity">
    <reaction evidence="1">
        <text>[heparosan-N-sulfate](n) = [heparan-N-sulfate](n)</text>
        <dbReference type="Rhea" id="RHEA:20197"/>
        <dbReference type="Rhea" id="RHEA-COMP:9556"/>
        <dbReference type="Rhea" id="RHEA-COMP:9557"/>
        <dbReference type="ChEBI" id="CHEBI:58041"/>
        <dbReference type="ChEBI" id="CHEBI:58287"/>
        <dbReference type="EC" id="5.1.3.17"/>
    </reaction>
</comment>
<feature type="domain" description="D-glucuronyl C5-epimerase beta-sandwich" evidence="15">
    <location>
        <begin position="245"/>
        <end position="368"/>
    </location>
</feature>
<evidence type="ECO:0000256" key="8">
    <source>
        <dbReference type="ARBA" id="ARBA00022968"/>
    </source>
</evidence>
<evidence type="ECO:0000256" key="13">
    <source>
        <dbReference type="SAM" id="Phobius"/>
    </source>
</evidence>
<evidence type="ECO:0000256" key="11">
    <source>
        <dbReference type="ARBA" id="ARBA00023235"/>
    </source>
</evidence>
<dbReference type="EMBL" id="JH432008">
    <property type="status" value="NOT_ANNOTATED_CDS"/>
    <property type="molecule type" value="Genomic_DNA"/>
</dbReference>
<comment type="pathway">
    <text evidence="4">Glycan metabolism; heparan sulfate biosynthesis.</text>
</comment>
<comment type="pathway">
    <text evidence="3">Glycan metabolism; heparin biosynthesis.</text>
</comment>
<evidence type="ECO:0000259" key="14">
    <source>
        <dbReference type="Pfam" id="PF06662"/>
    </source>
</evidence>
<dbReference type="PANTHER" id="PTHR13174:SF3">
    <property type="entry name" value="D-GLUCURONYL C5-EPIMERASE"/>
    <property type="match status" value="1"/>
</dbReference>
<dbReference type="eggNOG" id="KOG3760">
    <property type="taxonomic scope" value="Eukaryota"/>
</dbReference>
<dbReference type="EC" id="5.1.3.17" evidence="6"/>
<evidence type="ECO:0000313" key="16">
    <source>
        <dbReference type="EnsemblMetazoa" id="SMAR015373-PA"/>
    </source>
</evidence>
<dbReference type="PANTHER" id="PTHR13174">
    <property type="entry name" value="D-GLUCURONYL C5-EPIMERASE"/>
    <property type="match status" value="1"/>
</dbReference>
<comment type="similarity">
    <text evidence="5">Belongs to the D-glucuronyl C5-epimerase family.</text>
</comment>
<dbReference type="GO" id="GO:0015012">
    <property type="term" value="P:heparan sulfate proteoglycan biosynthetic process"/>
    <property type="evidence" value="ECO:0007669"/>
    <property type="project" value="InterPro"/>
</dbReference>
<evidence type="ECO:0000256" key="1">
    <source>
        <dbReference type="ARBA" id="ARBA00000434"/>
    </source>
</evidence>
<evidence type="ECO:0000256" key="5">
    <source>
        <dbReference type="ARBA" id="ARBA00005584"/>
    </source>
</evidence>
<sequence length="615" mass="70613">MRVNLKGLLLLIVIGSFFTLMSYWTRCGQHLEAKNPFPEAVHTHFQTKFSLQELHKDDSYVEDSVYGNAVNGPTRHDFNTNTLEEIECLINGEYPISCRREGQEVYVPFSFLHKYFEVYGKVVLSSAGGYERFEWQHSSSKFYYPQGVYDPSGPFMHFKNYHVEARERVKCVSATDGVPVSTQWDARGYYYPIQISQYGLSHYSKNITEPKPKSVIYEDGEIHRGLWQARDKSARTSYKRDKPANSRVMVFSTDESLESGVELKLDENADFILSLDFRFNNNGSLSISLEDKDRREKYFIHYVCSTQMMSIDGNHVFYGMGSWRSQWGHITRDISIDFKKGFSGGKSSKRPKLHFSKIKILNLVMRGSGAVDNVTMSSSAHVAHFFDASNWLLRNQDENGGWPIFVERRFNTLGMSNLQPGWYSAMAQGQAMSLLTRAYRSTGELKYLSSALQALGLFKIASQEHGVMTKFLEKYVWYEEYPTIPSSFVLNGFIYALLGLYDVKEGCIYEEKNRRDQANLLPACSEQKLEEVTGLYNDGMHSLKKMLPLFDSGSSSIYDLRHFTLGVAPNLARWDYHTTHIDQLLLLATIDDDPILKTTAERWIEYMKGKRAAHN</sequence>
<proteinExistence type="inferred from homology"/>
<evidence type="ECO:0000256" key="10">
    <source>
        <dbReference type="ARBA" id="ARBA00023136"/>
    </source>
</evidence>
<dbReference type="UniPathway" id="UPA00862"/>
<evidence type="ECO:0000256" key="4">
    <source>
        <dbReference type="ARBA" id="ARBA00005093"/>
    </source>
</evidence>
<dbReference type="OMA" id="RGVFMYF"/>
<dbReference type="Pfam" id="PF21174">
    <property type="entry name" value="Glce_b_sandwich"/>
    <property type="match status" value="1"/>
</dbReference>
<dbReference type="GO" id="GO:0030210">
    <property type="term" value="P:heparin proteoglycan biosynthetic process"/>
    <property type="evidence" value="ECO:0007669"/>
    <property type="project" value="UniProtKB-UniPathway"/>
</dbReference>
<keyword evidence="7 13" id="KW-0812">Transmembrane</keyword>
<feature type="transmembrane region" description="Helical" evidence="13">
    <location>
        <begin position="7"/>
        <end position="25"/>
    </location>
</feature>
<keyword evidence="17" id="KW-1185">Reference proteome</keyword>
<dbReference type="GO" id="GO:0005794">
    <property type="term" value="C:Golgi apparatus"/>
    <property type="evidence" value="ECO:0007669"/>
    <property type="project" value="TreeGrafter"/>
</dbReference>
<feature type="domain" description="D-glucuronyl C5-epimerase C-terminal" evidence="14">
    <location>
        <begin position="396"/>
        <end position="604"/>
    </location>
</feature>
<protein>
    <recommendedName>
        <fullName evidence="6">heparosan-N-sulfate-glucuronate 5-epimerase</fullName>
        <ecNumber evidence="6">5.1.3.17</ecNumber>
    </recommendedName>
</protein>
<dbReference type="EnsemblMetazoa" id="SMAR015373-RA">
    <property type="protein sequence ID" value="SMAR015373-PA"/>
    <property type="gene ID" value="SMAR015373"/>
</dbReference>
<dbReference type="PhylomeDB" id="T1JNE4"/>
<evidence type="ECO:0000256" key="2">
    <source>
        <dbReference type="ARBA" id="ARBA00004606"/>
    </source>
</evidence>
<reference evidence="17" key="1">
    <citation type="submission" date="2011-05" db="EMBL/GenBank/DDBJ databases">
        <authorList>
            <person name="Richards S.R."/>
            <person name="Qu J."/>
            <person name="Jiang H."/>
            <person name="Jhangiani S.N."/>
            <person name="Agravi P."/>
            <person name="Goodspeed R."/>
            <person name="Gross S."/>
            <person name="Mandapat C."/>
            <person name="Jackson L."/>
            <person name="Mathew T."/>
            <person name="Pu L."/>
            <person name="Thornton R."/>
            <person name="Saada N."/>
            <person name="Wilczek-Boney K.B."/>
            <person name="Lee S."/>
            <person name="Kovar C."/>
            <person name="Wu Y."/>
            <person name="Scherer S.E."/>
            <person name="Worley K.C."/>
            <person name="Muzny D.M."/>
            <person name="Gibbs R."/>
        </authorList>
    </citation>
    <scope>NUCLEOTIDE SEQUENCE</scope>
    <source>
        <strain evidence="17">Brora</strain>
    </source>
</reference>
<evidence type="ECO:0000256" key="12">
    <source>
        <dbReference type="ARBA" id="ARBA00037847"/>
    </source>
</evidence>
<dbReference type="InterPro" id="IPR010598">
    <property type="entry name" value="C5-epim_C"/>
</dbReference>
<evidence type="ECO:0000256" key="6">
    <source>
        <dbReference type="ARBA" id="ARBA00012087"/>
    </source>
</evidence>
<evidence type="ECO:0000259" key="15">
    <source>
        <dbReference type="Pfam" id="PF21174"/>
    </source>
</evidence>
<accession>T1JNE4</accession>
<dbReference type="HOGENOM" id="CLU_028636_0_0_1"/>
<dbReference type="InterPro" id="IPR039721">
    <property type="entry name" value="C5-epimerase"/>
</dbReference>
<name>T1JNE4_STRMM</name>